<proteinExistence type="predicted"/>
<evidence type="ECO:0000256" key="1">
    <source>
        <dbReference type="SAM" id="MobiDB-lite"/>
    </source>
</evidence>
<sequence>MTRGSRRATRRALRRESPSTIAVLANAVDFAAMRRYESFPFADHARYLRQVEGLLRARAAHGGHTTVALFDPAAYRAFCAETDLDPDQPTSRARYAAASPATSPTLPYEGQSLGHLIAQLLDAEERQATLTRAVRVLASMGECAECGEDVASAALTRAGQAVDALLRSAGPGRHHLVCSVPTHAGSLIAVLHVRAEASEPSGSSPRHLPDDDREAFRATLAVGLSGTRPGGVVLRTTGADQRDTVRGWAIRDHWLSPLTEAQVFSAYCTDPDTGEPLSPESGVDYRAGFPLPRPDDDRR</sequence>
<reference evidence="2 3" key="1">
    <citation type="submission" date="2020-06" db="EMBL/GenBank/DDBJ databases">
        <title>Genome mining for natural products.</title>
        <authorList>
            <person name="Zhang B."/>
            <person name="Shi J."/>
            <person name="Ge H."/>
        </authorList>
    </citation>
    <scope>NUCLEOTIDE SEQUENCE [LARGE SCALE GENOMIC DNA]</scope>
    <source>
        <strain evidence="2 3">NA00687</strain>
    </source>
</reference>
<evidence type="ECO:0000313" key="2">
    <source>
        <dbReference type="EMBL" id="QKW53709.1"/>
    </source>
</evidence>
<dbReference type="RefSeq" id="WP_176165414.1">
    <property type="nucleotide sequence ID" value="NZ_CP054929.1"/>
</dbReference>
<dbReference type="EMBL" id="CP054929">
    <property type="protein sequence ID" value="QKW53709.1"/>
    <property type="molecule type" value="Genomic_DNA"/>
</dbReference>
<dbReference type="Proteomes" id="UP000509303">
    <property type="component" value="Chromosome"/>
</dbReference>
<dbReference type="AlphaFoldDB" id="A0A7H8NGS3"/>
<gene>
    <name evidence="2" type="ORF">HUT08_33845</name>
</gene>
<accession>A0A7H8NGS3</accession>
<name>A0A7H8NGS3_9ACTN</name>
<feature type="region of interest" description="Disordered" evidence="1">
    <location>
        <begin position="269"/>
        <end position="299"/>
    </location>
</feature>
<organism evidence="2 3">
    <name type="scientific">Streptomyces buecherae</name>
    <dbReference type="NCBI Taxonomy" id="2763006"/>
    <lineage>
        <taxon>Bacteria</taxon>
        <taxon>Bacillati</taxon>
        <taxon>Actinomycetota</taxon>
        <taxon>Actinomycetes</taxon>
        <taxon>Kitasatosporales</taxon>
        <taxon>Streptomycetaceae</taxon>
        <taxon>Streptomyces</taxon>
    </lineage>
</organism>
<evidence type="ECO:0000313" key="3">
    <source>
        <dbReference type="Proteomes" id="UP000509303"/>
    </source>
</evidence>
<protein>
    <submittedName>
        <fullName evidence="2">Uncharacterized protein</fullName>
    </submittedName>
</protein>
<keyword evidence="3" id="KW-1185">Reference proteome</keyword>